<feature type="transmembrane region" description="Helical" evidence="5">
    <location>
        <begin position="155"/>
        <end position="173"/>
    </location>
</feature>
<dbReference type="InterPro" id="IPR051533">
    <property type="entry name" value="WaaL-like"/>
</dbReference>
<feature type="transmembrane region" description="Helical" evidence="5">
    <location>
        <begin position="50"/>
        <end position="68"/>
    </location>
</feature>
<feature type="domain" description="O-antigen ligase-related" evidence="6">
    <location>
        <begin position="235"/>
        <end position="399"/>
    </location>
</feature>
<feature type="transmembrane region" description="Helical" evidence="5">
    <location>
        <begin position="80"/>
        <end position="104"/>
    </location>
</feature>
<dbReference type="GO" id="GO:0016020">
    <property type="term" value="C:membrane"/>
    <property type="evidence" value="ECO:0007669"/>
    <property type="project" value="UniProtKB-SubCell"/>
</dbReference>
<evidence type="ECO:0000256" key="3">
    <source>
        <dbReference type="ARBA" id="ARBA00022989"/>
    </source>
</evidence>
<reference evidence="7" key="1">
    <citation type="submission" date="2012-04" db="EMBL/GenBank/DDBJ databases">
        <title>Characterization of mineral phosphate solubilization trait from soil metagenome.</title>
        <authorList>
            <person name="Chhabra S."/>
            <person name="Brazil D."/>
            <person name="Morrissey J."/>
            <person name="Burke J."/>
            <person name="O'Gara F."/>
            <person name="Dowling D."/>
        </authorList>
    </citation>
    <scope>NUCLEOTIDE SEQUENCE</scope>
</reference>
<feature type="transmembrane region" description="Helical" evidence="5">
    <location>
        <begin position="289"/>
        <end position="309"/>
    </location>
</feature>
<feature type="transmembrane region" description="Helical" evidence="5">
    <location>
        <begin position="448"/>
        <end position="468"/>
    </location>
</feature>
<comment type="subcellular location">
    <subcellularLocation>
        <location evidence="1">Membrane</location>
        <topology evidence="1">Multi-pass membrane protein</topology>
    </subcellularLocation>
</comment>
<feature type="transmembrane region" description="Helical" evidence="5">
    <location>
        <begin position="388"/>
        <end position="408"/>
    </location>
</feature>
<accession>I3VID7</accession>
<protein>
    <submittedName>
        <fullName evidence="7">Membrane protein</fullName>
    </submittedName>
</protein>
<dbReference type="PANTHER" id="PTHR37422:SF23">
    <property type="entry name" value="TEICHURONIC ACID BIOSYNTHESIS PROTEIN TUAE"/>
    <property type="match status" value="1"/>
</dbReference>
<feature type="transmembrane region" description="Helical" evidence="5">
    <location>
        <begin position="228"/>
        <end position="245"/>
    </location>
</feature>
<feature type="transmembrane region" description="Helical" evidence="5">
    <location>
        <begin position="203"/>
        <end position="221"/>
    </location>
</feature>
<evidence type="ECO:0000259" key="6">
    <source>
        <dbReference type="Pfam" id="PF04932"/>
    </source>
</evidence>
<feature type="transmembrane region" description="Helical" evidence="5">
    <location>
        <begin position="124"/>
        <end position="143"/>
    </location>
</feature>
<feature type="transmembrane region" description="Helical" evidence="5">
    <location>
        <begin position="24"/>
        <end position="44"/>
    </location>
</feature>
<sequence length="474" mass="51039">MSHLALVESIPLEKRAARLQPASLLSKGIFGALVLLIFAAAVPYGTAEPWWKAMFICATFAICIAAIIETSITGWDGPRGFSVLLPMLSLSVFAFLQTISIGGGNPDPAVSSLAVWNAVSADPYQTRFFSMEMLALTACLALFYRYANSATRIQVLIYSIIGVAAASAIYGILRQTTQQDQGFLLPLMKQQQGYGQFINKNHFAYLMEMALGLGLGICIAGGVKRERVMIYVALLLPVWTGLVLSNSRGGVLAMLTQFGVGALILLNSQERFGLVSHQGSLHKVAQSKILRIVFLVALITGILFGTLWVGGDQLVTNFQAATGELNPTAVDGRTGSSRNEIWRATLKMFAAHPILGVGMGAYWIAITAYHDASGQVTPQEAHNDYLELLSSGGLVGFAIGVWFALIVYKRVRRNLRNRDPFERAVCVGSVLGIAGVAVHSLVDFGLHMLANALVFIAVIMLATGEFGAKAEIEH</sequence>
<feature type="transmembrane region" description="Helical" evidence="5">
    <location>
        <begin position="420"/>
        <end position="442"/>
    </location>
</feature>
<organism evidence="7">
    <name type="scientific">uncultured bacterium F39-01</name>
    <dbReference type="NCBI Taxonomy" id="1191434"/>
    <lineage>
        <taxon>Bacteria</taxon>
        <taxon>environmental samples</taxon>
    </lineage>
</organism>
<evidence type="ECO:0000256" key="1">
    <source>
        <dbReference type="ARBA" id="ARBA00004141"/>
    </source>
</evidence>
<evidence type="ECO:0000256" key="2">
    <source>
        <dbReference type="ARBA" id="ARBA00022692"/>
    </source>
</evidence>
<keyword evidence="4 5" id="KW-0472">Membrane</keyword>
<dbReference type="PANTHER" id="PTHR37422">
    <property type="entry name" value="TEICHURONIC ACID BIOSYNTHESIS PROTEIN TUAE"/>
    <property type="match status" value="1"/>
</dbReference>
<proteinExistence type="predicted"/>
<keyword evidence="2 5" id="KW-0812">Transmembrane</keyword>
<evidence type="ECO:0000256" key="4">
    <source>
        <dbReference type="ARBA" id="ARBA00023136"/>
    </source>
</evidence>
<dbReference type="AlphaFoldDB" id="I3VID7"/>
<dbReference type="InterPro" id="IPR007016">
    <property type="entry name" value="O-antigen_ligase-rel_domated"/>
</dbReference>
<evidence type="ECO:0000256" key="5">
    <source>
        <dbReference type="SAM" id="Phobius"/>
    </source>
</evidence>
<keyword evidence="3 5" id="KW-1133">Transmembrane helix</keyword>
<evidence type="ECO:0000313" key="7">
    <source>
        <dbReference type="EMBL" id="AFK79143.1"/>
    </source>
</evidence>
<dbReference type="Pfam" id="PF04932">
    <property type="entry name" value="Wzy_C"/>
    <property type="match status" value="1"/>
</dbReference>
<name>I3VID7_9BACT</name>
<dbReference type="EMBL" id="JQ970523">
    <property type="protein sequence ID" value="AFK79143.1"/>
    <property type="molecule type" value="Genomic_DNA"/>
</dbReference>